<feature type="compositionally biased region" description="Low complexity" evidence="1">
    <location>
        <begin position="253"/>
        <end position="265"/>
    </location>
</feature>
<feature type="compositionally biased region" description="Polar residues" evidence="1">
    <location>
        <begin position="2455"/>
        <end position="2469"/>
    </location>
</feature>
<feature type="compositionally biased region" description="Low complexity" evidence="1">
    <location>
        <begin position="1481"/>
        <end position="1507"/>
    </location>
</feature>
<dbReference type="EnsemblMetazoa" id="GAUT049484-RA">
    <property type="protein sequence ID" value="GAUT049484-PA"/>
    <property type="gene ID" value="GAUT049484"/>
</dbReference>
<feature type="region of interest" description="Disordered" evidence="1">
    <location>
        <begin position="1754"/>
        <end position="1774"/>
    </location>
</feature>
<sequence>MERCSTGNICLDICRYECAESKICVAKEHRIVNCICSSGFIGNQTHRCISKIDEKTLETTLTVIDYNLTTDQQQITPSYATDSTILDKTISFDRTELTEQPISPQSTMNAEKFSEEIEEIAETTTSFSSLSSHDLDKMITVPSSTITSGALETAFSKQTPTVDSTAATRKVSGEIEDKTTTGFYATSIAEEDASTIIFTSTIIPLKTTSISPEESLRPEATKTTGKLFKKTEPATLRAYDFSTPKAAKTEIATKSSSPETSTTTEHLSKESEYHTPTTTNIIITPRSTVETDDKQIIATTRFISTKQEATISTSTQPFDVTSTNAPEDLVKESQTTEGSYEMEISLSAKVNTEMPSTTLKGELKFETPRKTEISETTESKVHFPNTTEISRIPYDTTTTIGGLETETKLFTTVTIAGETEGPDQSTKLEFEYSNPTTETPSMTLERKVDVMETSVTSGPSEETTRSPFEIANASITPEAEVSITTEKIPSSGVSTTSEATEFPFVSEITSATPEEIKSTTLRKETSTFSQKFSAERSSIEGTATPISETSAETTDKVSTTFINLKTPFATSETFGISKQTYLPEVTTPAAFERDAIATFLTTSNATAVNEEAFYGTMPPNNGKKVINITSESPIATTFSSDTPFETTKIFYKTSEEKFETSESPKTPAIGSSEIKTETRTDARETSTTIPDGITSSTTFEIGREGDVTTIEVGLEAVTQEVSKIGTVRTFSIPEVSTTHELITVFTTTGETAETMTTRKKPLEITTPYYVTKQSEDAPRTGSTTPAIGTEFVQYEKTLAGKTTMKEFSSTPNYEMPATTTEKDVKGQRVDVPELAKTTAMSGIKETQMITRAETSTESKQAPTLSSLIEETTKAITYLASLTSTQTEPAATTSFTEHVETTTEAALFPKAATKKDVVKEPGPTTLTTFNATGTEGYQQESLETTQAGSESEMPFAPSLTELHKPTAKSDLTTLTTHFFTSDEITADDIKLLETTTKIFKGKEVTKFSSITEPTKETFPPEEKSTVFPEKQKATLPTITTESEQLHVTSETLEGKISTITFRETFGTGESSTAQIPSPSGDSSKEKSFTTTSPQGITNVPLIKTQSATEAGYEIEMPFATSLTELPKPTEKSHLTTFRTHFFTSAETREGDIKLLETTTKISKGKTILEILTQTPPIISTEKILKFETTSPPLQSVTPKDFMEQTAKEIVYETPKTFKPFDLDEVSTKTIKELITTTNSVATAQKEFHVTQPTDFTKTSVVDDSVSPDTVSTATNVASTIQQSSVPIFKTTKRISYTTRPPEATTRSTLYETSITDEQKLRETTMGTECPLPETTAPLEGHLITTTIPTAISMIKETPTVSRDEKTTVAVTGLTEGSTILTTEALITKTTKGTLQTTKINTSKETESITPKYTHKPTVTTLDTTIKYSNTSSLQDEESKKSTQSYFTSLMPTSASTIPGGKFGGITETNLFDTSEGISERNTTTPKMSKSTTSNKSDIPQETAPTREPTETITTIKFSTTSAVEETETSTIPPIFIPASTTGIPYLKTRIADVPPELSTKKTEIPFTISPATTNEPAPLDHKIKFHPTSTPKAKKPSTEHHESTTLTSDDASTKTYQFTTKLLDEHTTTVSMEELSADLPINTETSISTTQTPITPHKYEDPLEITPTERTKTDFKISATEITEAVDGKISKAATEEAVYSGTVTEAIFKAKDGYEMFTNDSTMLSLSTVRTAPQQYTTFEGGTEASTIEPAKQEIETTTASVSVSETTTASGQDLTSEIERIQQPTLSHIPTFTTTPTEHTTQQVKEYRKLSTDATITSPVQTSSSDTTQYESIDEHKRLTEATTSTSETTVGGLEEPISETEAEIIEISTLPAYFSLTTGRKEFTGGIFTTTEIAKLFNDTEQKAAITDIYTTPITPTLSIQESNESSIKIMEENFTTNVADSVTTTTLSTRPAVTTLVTTPEKSTDAIETTSSPPTILKITTDLPKVVSREMEEQMSAESQRSTIPPRSTEPRQTTAKNIKQFADISKPMDSEPLTRSTQIIFEKRTTTIKDAAEEGTTPIFEDSTQFQQPTTVQFDKKSYITFATKFFGKTTGIPYLTVTPFMKEMTDYITTESPKIEESSSNVKEEEQTTNIKIQKSTTLKPTPTKTIFPNKAIATLPIEELDNTTTSAHISSGDTLEKETEQTPTKEGKVPSSASKEIGGLYQDSVGVVMEKSTVSYNTTLEGGATATSAILSSDITQPTLSVRTFTETTTYPSKIFTTPKSRTEIMSTSTEMGTKTPPSTSSLVTTEFFDRTGDITKVPEGLPLSTPQNTASLGDTVESTSKMPIVFTTAQQQTEETDAERTTKATINTKVITTEFPYTTTALLPETTQKASDVSDAAIFYSSVAFGAEKETTTMESSVTDVTFPKEEKTTEFPEKQKATLPTITTESGQLHVTSETLEGKMSTITFPETLGTGESTTAQIPSPSDEFSKEKSFTTTSPNVPIIKTQSATESDNLYSTILADENTKGTSTVSTTKDLGATVASITTTEIQPFYTTRTTSQKKNVTFPATRYTSISDAITFQAKFSSSVTDFSDAATIKKWKTTSPRVEFVTLTPTTILPSLNYTEIKPTILPKATTRRFDLTSLMTMMTEKPAMVATTTQLTPRTDLCCIDNNDCQDDETCIGRHCRQPCDHYDKLCNRYKPKYTMCHTVNHTAMCYCHNTQQKSLTTNVCRVIAGN</sequence>
<feature type="region of interest" description="Disordered" evidence="1">
    <location>
        <begin position="659"/>
        <end position="696"/>
    </location>
</feature>
<keyword evidence="3" id="KW-1185">Reference proteome</keyword>
<evidence type="ECO:0000313" key="2">
    <source>
        <dbReference type="EnsemblMetazoa" id="GAUT049484-PA"/>
    </source>
</evidence>
<protein>
    <recommendedName>
        <fullName evidence="4">EGF-like domain-containing protein</fullName>
    </recommendedName>
</protein>
<feature type="compositionally biased region" description="Basic and acidic residues" evidence="1">
    <location>
        <begin position="2180"/>
        <end position="2194"/>
    </location>
</feature>
<feature type="compositionally biased region" description="Polar residues" evidence="1">
    <location>
        <begin position="1999"/>
        <end position="2019"/>
    </location>
</feature>
<feature type="compositionally biased region" description="Polar residues" evidence="1">
    <location>
        <begin position="685"/>
        <end position="696"/>
    </location>
</feature>
<feature type="region of interest" description="Disordered" evidence="1">
    <location>
        <begin position="1474"/>
        <end position="1507"/>
    </location>
</feature>
<feature type="region of interest" description="Disordered" evidence="1">
    <location>
        <begin position="2455"/>
        <end position="2482"/>
    </location>
</feature>
<reference evidence="2" key="1">
    <citation type="submission" date="2020-05" db="UniProtKB">
        <authorList>
            <consortium name="EnsemblMetazoa"/>
        </authorList>
    </citation>
    <scope>IDENTIFICATION</scope>
    <source>
        <strain evidence="2">TTRI</strain>
    </source>
</reference>
<name>A0A1A9VW42_GLOAU</name>
<evidence type="ECO:0000313" key="3">
    <source>
        <dbReference type="Proteomes" id="UP000078200"/>
    </source>
</evidence>
<dbReference type="VEuPathDB" id="VectorBase:GAUT049484"/>
<evidence type="ECO:0008006" key="4">
    <source>
        <dbReference type="Google" id="ProtNLM"/>
    </source>
</evidence>
<evidence type="ECO:0000256" key="1">
    <source>
        <dbReference type="SAM" id="MobiDB-lite"/>
    </source>
</evidence>
<accession>A0A1A9VW42</accession>
<feature type="compositionally biased region" description="Low complexity" evidence="1">
    <location>
        <begin position="1756"/>
        <end position="1771"/>
    </location>
</feature>
<feature type="compositionally biased region" description="Basic and acidic residues" evidence="1">
    <location>
        <begin position="674"/>
        <end position="684"/>
    </location>
</feature>
<feature type="region of interest" description="Disordered" evidence="1">
    <location>
        <begin position="2170"/>
        <end position="2200"/>
    </location>
</feature>
<feature type="region of interest" description="Disordered" evidence="1">
    <location>
        <begin position="1586"/>
        <end position="1609"/>
    </location>
</feature>
<proteinExistence type="predicted"/>
<feature type="compositionally biased region" description="Polar residues" evidence="1">
    <location>
        <begin position="1064"/>
        <end position="1080"/>
    </location>
</feature>
<feature type="region of interest" description="Disordered" evidence="1">
    <location>
        <begin position="1064"/>
        <end position="1095"/>
    </location>
</feature>
<feature type="compositionally biased region" description="Polar residues" evidence="1">
    <location>
        <begin position="2170"/>
        <end position="2179"/>
    </location>
</feature>
<organism evidence="2 3">
    <name type="scientific">Glossina austeni</name>
    <name type="common">Savannah tsetse fly</name>
    <dbReference type="NCBI Taxonomy" id="7395"/>
    <lineage>
        <taxon>Eukaryota</taxon>
        <taxon>Metazoa</taxon>
        <taxon>Ecdysozoa</taxon>
        <taxon>Arthropoda</taxon>
        <taxon>Hexapoda</taxon>
        <taxon>Insecta</taxon>
        <taxon>Pterygota</taxon>
        <taxon>Neoptera</taxon>
        <taxon>Endopterygota</taxon>
        <taxon>Diptera</taxon>
        <taxon>Brachycera</taxon>
        <taxon>Muscomorpha</taxon>
        <taxon>Hippoboscoidea</taxon>
        <taxon>Glossinidae</taxon>
        <taxon>Glossina</taxon>
    </lineage>
</organism>
<dbReference type="STRING" id="7395.A0A1A9VW42"/>
<feature type="region of interest" description="Disordered" evidence="1">
    <location>
        <begin position="249"/>
        <end position="275"/>
    </location>
</feature>
<feature type="region of interest" description="Disordered" evidence="1">
    <location>
        <begin position="1992"/>
        <end position="2019"/>
    </location>
</feature>
<dbReference type="Proteomes" id="UP000078200">
    <property type="component" value="Unassembled WGS sequence"/>
</dbReference>